<protein>
    <recommendedName>
        <fullName evidence="6">Glutamate decarboxylase</fullName>
    </recommendedName>
</protein>
<evidence type="ECO:0008006" key="6">
    <source>
        <dbReference type="Google" id="ProtNLM"/>
    </source>
</evidence>
<name>A0AAD2CCF1_9STRA</name>
<dbReference type="GO" id="GO:0030149">
    <property type="term" value="P:sphingolipid catabolic process"/>
    <property type="evidence" value="ECO:0007669"/>
    <property type="project" value="TreeGrafter"/>
</dbReference>
<dbReference type="InterPro" id="IPR015422">
    <property type="entry name" value="PyrdxlP-dep_Trfase_small"/>
</dbReference>
<evidence type="ECO:0000313" key="4">
    <source>
        <dbReference type="EMBL" id="CAJ1923922.1"/>
    </source>
</evidence>
<comment type="caution">
    <text evidence="4">The sequence shown here is derived from an EMBL/GenBank/DDBJ whole genome shotgun (WGS) entry which is preliminary data.</text>
</comment>
<dbReference type="GO" id="GO:0016020">
    <property type="term" value="C:membrane"/>
    <property type="evidence" value="ECO:0007669"/>
    <property type="project" value="GOC"/>
</dbReference>
<gene>
    <name evidence="4" type="ORF">CYCCA115_LOCUS1058</name>
</gene>
<dbReference type="EMBL" id="CAKOGP040000002">
    <property type="protein sequence ID" value="CAJ1923922.1"/>
    <property type="molecule type" value="Genomic_DNA"/>
</dbReference>
<dbReference type="InterPro" id="IPR050477">
    <property type="entry name" value="GrpII_AminoAcid_Decarb"/>
</dbReference>
<evidence type="ECO:0000256" key="1">
    <source>
        <dbReference type="ARBA" id="ARBA00001933"/>
    </source>
</evidence>
<dbReference type="PANTHER" id="PTHR42735:SF6">
    <property type="entry name" value="SPHINGOSINE-1-PHOSPHATE LYASE 1"/>
    <property type="match status" value="1"/>
</dbReference>
<organism evidence="4 5">
    <name type="scientific">Cylindrotheca closterium</name>
    <dbReference type="NCBI Taxonomy" id="2856"/>
    <lineage>
        <taxon>Eukaryota</taxon>
        <taxon>Sar</taxon>
        <taxon>Stramenopiles</taxon>
        <taxon>Ochrophyta</taxon>
        <taxon>Bacillariophyta</taxon>
        <taxon>Bacillariophyceae</taxon>
        <taxon>Bacillariophycidae</taxon>
        <taxon>Bacillariales</taxon>
        <taxon>Bacillariaceae</taxon>
        <taxon>Cylindrotheca</taxon>
    </lineage>
</organism>
<accession>A0AAD2CCF1</accession>
<evidence type="ECO:0000256" key="2">
    <source>
        <dbReference type="ARBA" id="ARBA00022898"/>
    </source>
</evidence>
<evidence type="ECO:0000256" key="3">
    <source>
        <dbReference type="ARBA" id="ARBA00023239"/>
    </source>
</evidence>
<dbReference type="Gene3D" id="3.90.1150.10">
    <property type="entry name" value="Aspartate Aminotransferase, domain 1"/>
    <property type="match status" value="1"/>
</dbReference>
<dbReference type="GO" id="GO:0008117">
    <property type="term" value="F:sphinganine-1-phosphate aldolase activity"/>
    <property type="evidence" value="ECO:0007669"/>
    <property type="project" value="TreeGrafter"/>
</dbReference>
<comment type="cofactor">
    <cofactor evidence="1">
        <name>pyridoxal 5'-phosphate</name>
        <dbReference type="ChEBI" id="CHEBI:597326"/>
    </cofactor>
</comment>
<dbReference type="InterPro" id="IPR015424">
    <property type="entry name" value="PyrdxlP-dep_Trfase"/>
</dbReference>
<dbReference type="AlphaFoldDB" id="A0AAD2CCF1"/>
<dbReference type="GO" id="GO:0005783">
    <property type="term" value="C:endoplasmic reticulum"/>
    <property type="evidence" value="ECO:0007669"/>
    <property type="project" value="TreeGrafter"/>
</dbReference>
<dbReference type="PANTHER" id="PTHR42735">
    <property type="match status" value="1"/>
</dbReference>
<proteinExistence type="predicted"/>
<keyword evidence="2" id="KW-0663">Pyridoxal phosphate</keyword>
<reference evidence="4" key="1">
    <citation type="submission" date="2023-08" db="EMBL/GenBank/DDBJ databases">
        <authorList>
            <person name="Audoor S."/>
            <person name="Bilcke G."/>
        </authorList>
    </citation>
    <scope>NUCLEOTIDE SEQUENCE</scope>
</reference>
<dbReference type="Proteomes" id="UP001295423">
    <property type="component" value="Unassembled WGS sequence"/>
</dbReference>
<evidence type="ECO:0000313" key="5">
    <source>
        <dbReference type="Proteomes" id="UP001295423"/>
    </source>
</evidence>
<keyword evidence="3" id="KW-0456">Lyase</keyword>
<keyword evidence="5" id="KW-1185">Reference proteome</keyword>
<sequence length="152" mass="16478">MMTIGEDGYQQRAKTIRGIALQLAAGIQSIPGLQLLTTNRQPVTVIVAFASSSDEDLNVYKIKDVLSELGWSVNPLQNPPGLNVCITANLNANEFLECLKLAVDRVRNETTRKGIDDSATGATAALYRAAETLPESTIQFSMHRFVDASLTP</sequence>
<dbReference type="SUPFAM" id="SSF53383">
    <property type="entry name" value="PLP-dependent transferases"/>
    <property type="match status" value="1"/>
</dbReference>